<evidence type="ECO:0000313" key="1">
    <source>
        <dbReference type="EMBL" id="SEB55589.1"/>
    </source>
</evidence>
<dbReference type="CDD" id="cd01301">
    <property type="entry name" value="rDP_like"/>
    <property type="match status" value="1"/>
</dbReference>
<evidence type="ECO:0000313" key="2">
    <source>
        <dbReference type="Proteomes" id="UP000182409"/>
    </source>
</evidence>
<dbReference type="InterPro" id="IPR032466">
    <property type="entry name" value="Metal_Hydrolase"/>
</dbReference>
<protein>
    <submittedName>
        <fullName evidence="1">Membrane dipeptidase</fullName>
    </submittedName>
</protein>
<dbReference type="Pfam" id="PF01244">
    <property type="entry name" value="Peptidase_M19"/>
    <property type="match status" value="1"/>
</dbReference>
<sequence length="378" mass="40673">MEDFLTQARELHAECIVLDGHADTPQRFVDDNWNWIGDPLGLGQLSAETATEGCLDGGFLIAWPEPEAWAGHFAARTRSLIASVHAQAVKYPAALRICRTPEEVRNAKSAGRFAALIGVEGGHAIENSLGILREFHASGARYMTLTWANANDWCGSSGGGANPMGLTAFGRDVIAEMNRLGMMVDVSHVSDAAFWDVLEVSRVPVIASHSSVRHLCDAARNLTDEMALAIAARGGVVMVNFYAAFLSDAWRAAWNAQKPELLAALDVVRERFAAKGQRMPFSAEIAVDREFARRIPPVPFSVLLDHFDHLLKLVGPGHVGIGSDFDGIALSVEGMETAADLPKITAGLLERGWSPDDLRGVLGENLLRVMSAVQAAGA</sequence>
<reference evidence="1 2" key="1">
    <citation type="submission" date="2016-10" db="EMBL/GenBank/DDBJ databases">
        <authorList>
            <person name="de Groot N.N."/>
        </authorList>
    </citation>
    <scope>NUCLEOTIDE SEQUENCE [LARGE SCALE GENOMIC DNA]</scope>
    <source>
        <strain evidence="1 2">AB35.6</strain>
    </source>
</reference>
<dbReference type="InterPro" id="IPR008257">
    <property type="entry name" value="Pept_M19"/>
</dbReference>
<dbReference type="PANTHER" id="PTHR10443">
    <property type="entry name" value="MICROSOMAL DIPEPTIDASE"/>
    <property type="match status" value="1"/>
</dbReference>
<dbReference type="GO" id="GO:0006508">
    <property type="term" value="P:proteolysis"/>
    <property type="evidence" value="ECO:0007669"/>
    <property type="project" value="InterPro"/>
</dbReference>
<accession>A0A1H4KAM7</accession>
<dbReference type="AlphaFoldDB" id="A0A1H4KAM7"/>
<dbReference type="EMBL" id="FNSD01000001">
    <property type="protein sequence ID" value="SEB55589.1"/>
    <property type="molecule type" value="Genomic_DNA"/>
</dbReference>
<dbReference type="PANTHER" id="PTHR10443:SF12">
    <property type="entry name" value="DIPEPTIDASE"/>
    <property type="match status" value="1"/>
</dbReference>
<dbReference type="RefSeq" id="WP_074652700.1">
    <property type="nucleotide sequence ID" value="NZ_FNSD01000001.1"/>
</dbReference>
<organism evidence="1 2">
    <name type="scientific">Terriglobus roseus</name>
    <dbReference type="NCBI Taxonomy" id="392734"/>
    <lineage>
        <taxon>Bacteria</taxon>
        <taxon>Pseudomonadati</taxon>
        <taxon>Acidobacteriota</taxon>
        <taxon>Terriglobia</taxon>
        <taxon>Terriglobales</taxon>
        <taxon>Acidobacteriaceae</taxon>
        <taxon>Terriglobus</taxon>
    </lineage>
</organism>
<dbReference type="OrthoDB" id="9804920at2"/>
<name>A0A1H4KAM7_9BACT</name>
<dbReference type="SUPFAM" id="SSF51556">
    <property type="entry name" value="Metallo-dependent hydrolases"/>
    <property type="match status" value="1"/>
</dbReference>
<dbReference type="GO" id="GO:0070573">
    <property type="term" value="F:metallodipeptidase activity"/>
    <property type="evidence" value="ECO:0007669"/>
    <property type="project" value="InterPro"/>
</dbReference>
<gene>
    <name evidence="1" type="ORF">SAMN05443244_1102</name>
</gene>
<dbReference type="PROSITE" id="PS51365">
    <property type="entry name" value="RENAL_DIPEPTIDASE_2"/>
    <property type="match status" value="1"/>
</dbReference>
<proteinExistence type="predicted"/>
<dbReference type="Gene3D" id="3.20.20.140">
    <property type="entry name" value="Metal-dependent hydrolases"/>
    <property type="match status" value="1"/>
</dbReference>
<dbReference type="Proteomes" id="UP000182409">
    <property type="component" value="Unassembled WGS sequence"/>
</dbReference>